<name>A6I1F1_RAT</name>
<dbReference type="PANTHER" id="PTHR45134:SF5">
    <property type="entry name" value="OS08G0543275 PROTEIN"/>
    <property type="match status" value="1"/>
</dbReference>
<organism evidence="1 2">
    <name type="scientific">Rattus norvegicus</name>
    <name type="common">Rat</name>
    <dbReference type="NCBI Taxonomy" id="10116"/>
    <lineage>
        <taxon>Eukaryota</taxon>
        <taxon>Metazoa</taxon>
        <taxon>Chordata</taxon>
        <taxon>Craniata</taxon>
        <taxon>Vertebrata</taxon>
        <taxon>Euteleostomi</taxon>
        <taxon>Mammalia</taxon>
        <taxon>Eutheria</taxon>
        <taxon>Euarchontoglires</taxon>
        <taxon>Glires</taxon>
        <taxon>Rodentia</taxon>
        <taxon>Myomorpha</taxon>
        <taxon>Muroidea</taxon>
        <taxon>Muridae</taxon>
        <taxon>Murinae</taxon>
        <taxon>Rattus</taxon>
    </lineage>
</organism>
<gene>
    <name evidence="1" type="ORF">rCG_26050</name>
</gene>
<protein>
    <submittedName>
        <fullName evidence="1">RCG26050</fullName>
    </submittedName>
</protein>
<evidence type="ECO:0000313" key="1">
    <source>
        <dbReference type="EMBL" id="EDL77776.1"/>
    </source>
</evidence>
<dbReference type="PANTHER" id="PTHR45134">
    <property type="entry name" value="OS08G0543275 PROTEIN"/>
    <property type="match status" value="1"/>
</dbReference>
<dbReference type="EMBL" id="CH473954">
    <property type="protein sequence ID" value="EDL77776.1"/>
    <property type="molecule type" value="Genomic_DNA"/>
</dbReference>
<evidence type="ECO:0000313" key="2">
    <source>
        <dbReference type="Proteomes" id="UP000234681"/>
    </source>
</evidence>
<sequence>MHRHTYSHTHSHIHTHAHMHTCTDTHIHTHTFTHTHTYTHTCTHSHTHIHTCTDIHIHTHSHIHTHMHTCTDTHIHTHTHTHTHSLSLSLSLFYTTPELSLSYLFMLGGRFPKSLCKIGFFTELLLKKHGEMAFSCFKMMVLSKPFGDFFSFSLMSTLSPRIQSLIAHQLVTSIIKDSKRLCWRDESQHILCMK</sequence>
<proteinExistence type="predicted"/>
<dbReference type="AlphaFoldDB" id="A6I1F1"/>
<accession>A6I1F1</accession>
<reference evidence="1 2" key="1">
    <citation type="submission" date="2005-09" db="EMBL/GenBank/DDBJ databases">
        <authorList>
            <person name="Mural R.J."/>
            <person name="Li P.W."/>
            <person name="Adams M.D."/>
            <person name="Amanatides P.G."/>
            <person name="Baden-Tillson H."/>
            <person name="Barnstead M."/>
            <person name="Chin S.H."/>
            <person name="Dew I."/>
            <person name="Evans C.A."/>
            <person name="Ferriera S."/>
            <person name="Flanigan M."/>
            <person name="Fosler C."/>
            <person name="Glodek A."/>
            <person name="Gu Z."/>
            <person name="Holt R.A."/>
            <person name="Jennings D."/>
            <person name="Kraft C.L."/>
            <person name="Lu F."/>
            <person name="Nguyen T."/>
            <person name="Nusskern D.R."/>
            <person name="Pfannkoch C.M."/>
            <person name="Sitter C."/>
            <person name="Sutton G.G."/>
            <person name="Venter J.C."/>
            <person name="Wang Z."/>
            <person name="Woodage T."/>
            <person name="Zheng X.H."/>
            <person name="Zhong F."/>
        </authorList>
    </citation>
    <scope>NUCLEOTIDE SEQUENCE [LARGE SCALE GENOMIC DNA]</scope>
    <source>
        <strain>BN</strain>
        <strain evidence="2">Sprague-Dawley</strain>
    </source>
</reference>
<dbReference type="Proteomes" id="UP000234681">
    <property type="component" value="Chromosome 8"/>
</dbReference>